<evidence type="ECO:0000256" key="3">
    <source>
        <dbReference type="ARBA" id="ARBA00022485"/>
    </source>
</evidence>
<dbReference type="GO" id="GO:0046872">
    <property type="term" value="F:metal ion binding"/>
    <property type="evidence" value="ECO:0007669"/>
    <property type="project" value="UniProtKB-KW"/>
</dbReference>
<dbReference type="RefSeq" id="WP_167160605.1">
    <property type="nucleotide sequence ID" value="NZ_JAANOW010000001.1"/>
</dbReference>
<comment type="PTM">
    <text evidence="12">Upon Fe-S cluster removal intramolecular disulfide bonds are formed.</text>
</comment>
<evidence type="ECO:0000256" key="10">
    <source>
        <dbReference type="ARBA" id="ARBA00023157"/>
    </source>
</evidence>
<feature type="domain" description="4Fe-4S Wbl-type" evidence="14">
    <location>
        <begin position="17"/>
        <end position="81"/>
    </location>
</feature>
<name>A0A7X5TW65_9MYCO</name>
<dbReference type="GO" id="GO:0045454">
    <property type="term" value="P:cell redox homeostasis"/>
    <property type="evidence" value="ECO:0007669"/>
    <property type="project" value="TreeGrafter"/>
</dbReference>
<comment type="similarity">
    <text evidence="2 12">Belongs to the WhiB family.</text>
</comment>
<keyword evidence="10 12" id="KW-1015">Disulfide bond</keyword>
<keyword evidence="5 12" id="KW-0479">Metal-binding</keyword>
<evidence type="ECO:0000256" key="12">
    <source>
        <dbReference type="HAMAP-Rule" id="MF_01479"/>
    </source>
</evidence>
<evidence type="ECO:0000256" key="5">
    <source>
        <dbReference type="ARBA" id="ARBA00022723"/>
    </source>
</evidence>
<dbReference type="HAMAP" id="MF_01479">
    <property type="entry name" value="WhiB"/>
    <property type="match status" value="1"/>
</dbReference>
<evidence type="ECO:0000256" key="11">
    <source>
        <dbReference type="ARBA" id="ARBA00023163"/>
    </source>
</evidence>
<evidence type="ECO:0000256" key="6">
    <source>
        <dbReference type="ARBA" id="ARBA00023004"/>
    </source>
</evidence>
<evidence type="ECO:0000259" key="14">
    <source>
        <dbReference type="PROSITE" id="PS51674"/>
    </source>
</evidence>
<keyword evidence="7 12" id="KW-0411">Iron-sulfur</keyword>
<evidence type="ECO:0000256" key="7">
    <source>
        <dbReference type="ARBA" id="ARBA00023014"/>
    </source>
</evidence>
<feature type="binding site" evidence="12">
    <location>
        <position position="57"/>
    </location>
    <ligand>
        <name>[4Fe-4S] cluster</name>
        <dbReference type="ChEBI" id="CHEBI:49883"/>
    </ligand>
</feature>
<keyword evidence="9 12" id="KW-0238">DNA-binding</keyword>
<dbReference type="PANTHER" id="PTHR38839:SF5">
    <property type="entry name" value="TRANSCRIPTIONAL REGULATOR WHID"/>
    <property type="match status" value="1"/>
</dbReference>
<evidence type="ECO:0000256" key="9">
    <source>
        <dbReference type="ARBA" id="ARBA00023125"/>
    </source>
</evidence>
<dbReference type="AlphaFoldDB" id="A0A7X5TW65"/>
<dbReference type="GO" id="GO:0005737">
    <property type="term" value="C:cytoplasm"/>
    <property type="evidence" value="ECO:0007669"/>
    <property type="project" value="UniProtKB-SubCell"/>
</dbReference>
<dbReference type="Pfam" id="PF02467">
    <property type="entry name" value="Whib"/>
    <property type="match status" value="1"/>
</dbReference>
<keyword evidence="4 12" id="KW-0963">Cytoplasm</keyword>
<keyword evidence="8 12" id="KW-0805">Transcription regulation</keyword>
<keyword evidence="16" id="KW-1185">Reference proteome</keyword>
<comment type="cofactor">
    <cofactor evidence="12">
        <name>[4Fe-4S] cluster</name>
        <dbReference type="ChEBI" id="CHEBI:49883"/>
    </cofactor>
    <text evidence="12">Binds 1 [4Fe-4S] cluster per subunit. Following nitrosylation of the [4Fe-4S] cluster binds 1 [4Fe-8(NO)] cluster per subunit.</text>
</comment>
<dbReference type="PANTHER" id="PTHR38839">
    <property type="entry name" value="TRANSCRIPTIONAL REGULATOR WHID-RELATED"/>
    <property type="match status" value="1"/>
</dbReference>
<feature type="binding site" evidence="12">
    <location>
        <position position="48"/>
    </location>
    <ligand>
        <name>[4Fe-4S] cluster</name>
        <dbReference type="ChEBI" id="CHEBI:49883"/>
    </ligand>
</feature>
<organism evidence="15 16">
    <name type="scientific">Mycolicibacterium fluoranthenivorans</name>
    <dbReference type="NCBI Taxonomy" id="258505"/>
    <lineage>
        <taxon>Bacteria</taxon>
        <taxon>Bacillati</taxon>
        <taxon>Actinomycetota</taxon>
        <taxon>Actinomycetes</taxon>
        <taxon>Mycobacteriales</taxon>
        <taxon>Mycobacteriaceae</taxon>
        <taxon>Mycolicibacterium</taxon>
    </lineage>
</organism>
<dbReference type="InterPro" id="IPR034768">
    <property type="entry name" value="4FE4S_WBL"/>
</dbReference>
<feature type="binding site" evidence="12">
    <location>
        <position position="51"/>
    </location>
    <ligand>
        <name>[4Fe-4S] cluster</name>
        <dbReference type="ChEBI" id="CHEBI:49883"/>
    </ligand>
</feature>
<accession>A0A7X5TW65</accession>
<feature type="region of interest" description="Disordered" evidence="13">
    <location>
        <begin position="73"/>
        <end position="94"/>
    </location>
</feature>
<reference evidence="15 16" key="1">
    <citation type="submission" date="2020-03" db="EMBL/GenBank/DDBJ databases">
        <title>Sequencing the genomes of 1000 actinobacteria strains.</title>
        <authorList>
            <person name="Klenk H.-P."/>
        </authorList>
    </citation>
    <scope>NUCLEOTIDE SEQUENCE [LARGE SCALE GENOMIC DNA]</scope>
    <source>
        <strain evidence="15 16">DSM 44556</strain>
    </source>
</reference>
<comment type="PTM">
    <text evidence="12">The Fe-S cluster can be nitrosylated by nitric oxide (NO).</text>
</comment>
<dbReference type="GO" id="GO:0045892">
    <property type="term" value="P:negative regulation of DNA-templated transcription"/>
    <property type="evidence" value="ECO:0007669"/>
    <property type="project" value="TreeGrafter"/>
</dbReference>
<evidence type="ECO:0000256" key="8">
    <source>
        <dbReference type="ARBA" id="ARBA00023015"/>
    </source>
</evidence>
<keyword evidence="6 12" id="KW-0408">Iron</keyword>
<dbReference type="GO" id="GO:0003677">
    <property type="term" value="F:DNA binding"/>
    <property type="evidence" value="ECO:0007669"/>
    <property type="project" value="UniProtKB-UniRule"/>
</dbReference>
<keyword evidence="3 12" id="KW-0004">4Fe-4S</keyword>
<evidence type="ECO:0000256" key="1">
    <source>
        <dbReference type="ARBA" id="ARBA00004496"/>
    </source>
</evidence>
<gene>
    <name evidence="12" type="primary">whiB</name>
    <name evidence="15" type="ORF">FHU31_000829</name>
</gene>
<dbReference type="GO" id="GO:0051539">
    <property type="term" value="F:4 iron, 4 sulfur cluster binding"/>
    <property type="evidence" value="ECO:0007669"/>
    <property type="project" value="UniProtKB-UniRule"/>
</dbReference>
<keyword evidence="11 12" id="KW-0804">Transcription</keyword>
<evidence type="ECO:0000313" key="16">
    <source>
        <dbReference type="Proteomes" id="UP000547444"/>
    </source>
</evidence>
<evidence type="ECO:0000256" key="13">
    <source>
        <dbReference type="SAM" id="MobiDB-lite"/>
    </source>
</evidence>
<evidence type="ECO:0000256" key="4">
    <source>
        <dbReference type="ARBA" id="ARBA00022490"/>
    </source>
</evidence>
<dbReference type="Proteomes" id="UP000547444">
    <property type="component" value="Unassembled WGS sequence"/>
</dbReference>
<dbReference type="PROSITE" id="PS51674">
    <property type="entry name" value="4FE4S_WBL"/>
    <property type="match status" value="1"/>
</dbReference>
<feature type="binding site" evidence="12">
    <location>
        <position position="18"/>
    </location>
    <ligand>
        <name>[4Fe-4S] cluster</name>
        <dbReference type="ChEBI" id="CHEBI:49883"/>
    </ligand>
</feature>
<evidence type="ECO:0000313" key="15">
    <source>
        <dbReference type="EMBL" id="NIH93873.1"/>
    </source>
</evidence>
<sequence length="94" mass="10777">MRLEPRAEAWQWQTVAHCRGLESAVFFGSEGEDRQRRRAREARAKALCAQCPVIRQCREHALNVGERFGIWGGMSPRERSKLTPRTALQPMTTP</sequence>
<dbReference type="EMBL" id="JAANOW010000001">
    <property type="protein sequence ID" value="NIH93873.1"/>
    <property type="molecule type" value="Genomic_DNA"/>
</dbReference>
<dbReference type="GO" id="GO:0035731">
    <property type="term" value="F:dinitrosyl-iron complex binding"/>
    <property type="evidence" value="ECO:0007669"/>
    <property type="project" value="UniProtKB-UniRule"/>
</dbReference>
<dbReference type="GO" id="GO:0047134">
    <property type="term" value="F:protein-disulfide reductase [NAD(P)H] activity"/>
    <property type="evidence" value="ECO:0007669"/>
    <property type="project" value="TreeGrafter"/>
</dbReference>
<comment type="subcellular location">
    <subcellularLocation>
        <location evidence="1 12">Cytoplasm</location>
    </subcellularLocation>
</comment>
<dbReference type="InterPro" id="IPR003482">
    <property type="entry name" value="Whib"/>
</dbReference>
<comment type="caution">
    <text evidence="15">The sequence shown here is derived from an EMBL/GenBank/DDBJ whole genome shotgun (WGS) entry which is preliminary data.</text>
</comment>
<evidence type="ECO:0000256" key="2">
    <source>
        <dbReference type="ARBA" id="ARBA00006597"/>
    </source>
</evidence>
<protein>
    <recommendedName>
        <fullName evidence="12">Transcriptional regulator WhiB</fullName>
    </recommendedName>
</protein>
<proteinExistence type="inferred from homology"/>
<comment type="function">
    <text evidence="12">Acts as a transcriptional regulator. Probably redox-responsive. The apo- but not holo-form probably binds DNA.</text>
</comment>